<dbReference type="Gene3D" id="3.90.920.10">
    <property type="entry name" value="DNA primase, PRIM domain"/>
    <property type="match status" value="1"/>
</dbReference>
<evidence type="ECO:0000313" key="3">
    <source>
        <dbReference type="Proteomes" id="UP000054498"/>
    </source>
</evidence>
<protein>
    <submittedName>
        <fullName evidence="2">Uncharacterized protein</fullName>
    </submittedName>
</protein>
<dbReference type="OrthoDB" id="19606at2759"/>
<keyword evidence="3" id="KW-1185">Reference proteome</keyword>
<name>A0A0D2MES5_9CHLO</name>
<organism evidence="2 3">
    <name type="scientific">Monoraphidium neglectum</name>
    <dbReference type="NCBI Taxonomy" id="145388"/>
    <lineage>
        <taxon>Eukaryota</taxon>
        <taxon>Viridiplantae</taxon>
        <taxon>Chlorophyta</taxon>
        <taxon>core chlorophytes</taxon>
        <taxon>Chlorophyceae</taxon>
        <taxon>CS clade</taxon>
        <taxon>Sphaeropleales</taxon>
        <taxon>Selenastraceae</taxon>
        <taxon>Monoraphidium</taxon>
    </lineage>
</organism>
<dbReference type="EMBL" id="KK101918">
    <property type="protein sequence ID" value="KIY99211.1"/>
    <property type="molecule type" value="Genomic_DNA"/>
</dbReference>
<gene>
    <name evidence="2" type="ORF">MNEG_8748</name>
</gene>
<reference evidence="2 3" key="1">
    <citation type="journal article" date="2013" name="BMC Genomics">
        <title>Reconstruction of the lipid metabolism for the microalga Monoraphidium neglectum from its genome sequence reveals characteristics suitable for biofuel production.</title>
        <authorList>
            <person name="Bogen C."/>
            <person name="Al-Dilaimi A."/>
            <person name="Albersmeier A."/>
            <person name="Wichmann J."/>
            <person name="Grundmann M."/>
            <person name="Rupp O."/>
            <person name="Lauersen K.J."/>
            <person name="Blifernez-Klassen O."/>
            <person name="Kalinowski J."/>
            <person name="Goesmann A."/>
            <person name="Mussgnug J.H."/>
            <person name="Kruse O."/>
        </authorList>
    </citation>
    <scope>NUCLEOTIDE SEQUENCE [LARGE SCALE GENOMIC DNA]</scope>
    <source>
        <strain evidence="2 3">SAG 48.87</strain>
    </source>
</reference>
<dbReference type="STRING" id="145388.A0A0D2MES5"/>
<evidence type="ECO:0000313" key="2">
    <source>
        <dbReference type="EMBL" id="KIY99211.1"/>
    </source>
</evidence>
<evidence type="ECO:0000256" key="1">
    <source>
        <dbReference type="ARBA" id="ARBA00009762"/>
    </source>
</evidence>
<dbReference type="RefSeq" id="XP_013898231.1">
    <property type="nucleotide sequence ID" value="XM_014042777.1"/>
</dbReference>
<dbReference type="Proteomes" id="UP000054498">
    <property type="component" value="Unassembled WGS sequence"/>
</dbReference>
<dbReference type="PANTHER" id="PTHR10536">
    <property type="entry name" value="DNA PRIMASE SMALL SUBUNIT"/>
    <property type="match status" value="1"/>
</dbReference>
<dbReference type="KEGG" id="mng:MNEG_8748"/>
<proteinExistence type="inferred from homology"/>
<comment type="similarity">
    <text evidence="1">Belongs to the eukaryotic-type primase small subunit family.</text>
</comment>
<accession>A0A0D2MES5</accession>
<dbReference type="GeneID" id="25741623"/>
<sequence length="105" mass="11112">MHKWLAYGNDSGVPGADPSFTARRELCFTLEGDIFARYQSYETAAGLASALATKASCPGPAACTPDPCVPTTIDIGPVYTVDPRQRAKYAKASALCSASWCLMST</sequence>
<dbReference type="AlphaFoldDB" id="A0A0D2MES5"/>
<dbReference type="SUPFAM" id="SSF56747">
    <property type="entry name" value="Prim-pol domain"/>
    <property type="match status" value="1"/>
</dbReference>